<dbReference type="Proteomes" id="UP000267027">
    <property type="component" value="Unassembled WGS sequence"/>
</dbReference>
<dbReference type="EMBL" id="UYYA01004746">
    <property type="protein sequence ID" value="VDM63230.1"/>
    <property type="molecule type" value="Genomic_DNA"/>
</dbReference>
<accession>A0A0R3PYV3</accession>
<reference evidence="3" key="1">
    <citation type="submission" date="2017-02" db="UniProtKB">
        <authorList>
            <consortium name="WormBaseParasite"/>
        </authorList>
    </citation>
    <scope>IDENTIFICATION</scope>
</reference>
<gene>
    <name evidence="1" type="ORF">ACOC_LOCUS11645</name>
</gene>
<dbReference type="AlphaFoldDB" id="A0A0R3PYV3"/>
<evidence type="ECO:0000313" key="2">
    <source>
        <dbReference type="Proteomes" id="UP000267027"/>
    </source>
</evidence>
<name>A0A0R3PYV3_ANGCS</name>
<protein>
    <submittedName>
        <fullName evidence="3">Secreted protein</fullName>
    </submittedName>
</protein>
<sequence length="103" mass="11881">MFACWRIANTKQLRATAKECEATRPVTDLCAQVVVTGVVPVKTNDHRTSKERDRRRCEDLGASQEDAIAELIIPKRQYTFRMISHTRKGRRHFPFLVNAILIK</sequence>
<evidence type="ECO:0000313" key="3">
    <source>
        <dbReference type="WBParaSite" id="ACOC_0001164401-mRNA-1"/>
    </source>
</evidence>
<keyword evidence="2" id="KW-1185">Reference proteome</keyword>
<dbReference type="WBParaSite" id="ACOC_0001164401-mRNA-1">
    <property type="protein sequence ID" value="ACOC_0001164401-mRNA-1"/>
    <property type="gene ID" value="ACOC_0001164401"/>
</dbReference>
<evidence type="ECO:0000313" key="1">
    <source>
        <dbReference type="EMBL" id="VDM63230.1"/>
    </source>
</evidence>
<organism evidence="3">
    <name type="scientific">Angiostrongylus costaricensis</name>
    <name type="common">Nematode worm</name>
    <dbReference type="NCBI Taxonomy" id="334426"/>
    <lineage>
        <taxon>Eukaryota</taxon>
        <taxon>Metazoa</taxon>
        <taxon>Ecdysozoa</taxon>
        <taxon>Nematoda</taxon>
        <taxon>Chromadorea</taxon>
        <taxon>Rhabditida</taxon>
        <taxon>Rhabditina</taxon>
        <taxon>Rhabditomorpha</taxon>
        <taxon>Strongyloidea</taxon>
        <taxon>Metastrongylidae</taxon>
        <taxon>Angiostrongylus</taxon>
    </lineage>
</organism>
<reference evidence="1 2" key="2">
    <citation type="submission" date="2018-11" db="EMBL/GenBank/DDBJ databases">
        <authorList>
            <consortium name="Pathogen Informatics"/>
        </authorList>
    </citation>
    <scope>NUCLEOTIDE SEQUENCE [LARGE SCALE GENOMIC DNA]</scope>
    <source>
        <strain evidence="1 2">Costa Rica</strain>
    </source>
</reference>
<proteinExistence type="predicted"/>